<proteinExistence type="predicted"/>
<dbReference type="RefSeq" id="WP_348605006.1">
    <property type="nucleotide sequence ID" value="NZ_CP157276.1"/>
</dbReference>
<dbReference type="Gene3D" id="2.60.120.1600">
    <property type="match status" value="1"/>
</dbReference>
<dbReference type="Proteomes" id="UP001629744">
    <property type="component" value="Unassembled WGS sequence"/>
</dbReference>
<keyword evidence="3" id="KW-1185">Reference proteome</keyword>
<gene>
    <name evidence="2" type="ORF">ABEU19_002124</name>
</gene>
<protein>
    <submittedName>
        <fullName evidence="2">DUF1214 domain-containing protein</fullName>
    </submittedName>
</protein>
<evidence type="ECO:0000313" key="3">
    <source>
        <dbReference type="Proteomes" id="UP001629744"/>
    </source>
</evidence>
<reference evidence="2 3" key="1">
    <citation type="submission" date="2023-11" db="EMBL/GenBank/DDBJ databases">
        <authorList>
            <person name="Val-Calvo J."/>
            <person name="Scortti M."/>
            <person name="Vazquez-Boland J."/>
        </authorList>
    </citation>
    <scope>NUCLEOTIDE SEQUENCE [LARGE SCALE GENOMIC DNA]</scope>
    <source>
        <strain evidence="2 3">DSM 46662</strain>
    </source>
</reference>
<accession>A0ABW9FT37</accession>
<comment type="caution">
    <text evidence="2">The sequence shown here is derived from an EMBL/GenBank/DDBJ whole genome shotgun (WGS) entry which is preliminary data.</text>
</comment>
<name>A0ABW9FT37_9NOCA</name>
<evidence type="ECO:0000259" key="1">
    <source>
        <dbReference type="Pfam" id="PF06742"/>
    </source>
</evidence>
<sequence>MQHLVDLAPTLTSAGKLLGTGEALQDGARDLFAEGTYLGQWGLPPVESVYMKVETGSDGLPVNASGGKKYRARFLAPDVGEFWSFTVYGTDNRLVAHNAINRHSRGDRTLVPDAEGYYMIEMSADVESNRDDPNFLVA</sequence>
<dbReference type="SUPFAM" id="SSF160935">
    <property type="entry name" value="VPA0735-like"/>
    <property type="match status" value="1"/>
</dbReference>
<dbReference type="Pfam" id="PF06742">
    <property type="entry name" value="DUF1214"/>
    <property type="match status" value="1"/>
</dbReference>
<dbReference type="EMBL" id="JBDLNU010000002">
    <property type="protein sequence ID" value="MFM1728632.1"/>
    <property type="molecule type" value="Genomic_DNA"/>
</dbReference>
<evidence type="ECO:0000313" key="2">
    <source>
        <dbReference type="EMBL" id="MFM1728632.1"/>
    </source>
</evidence>
<dbReference type="InterPro" id="IPR010621">
    <property type="entry name" value="DUF1214"/>
</dbReference>
<feature type="domain" description="DUF1214" evidence="1">
    <location>
        <begin position="47"/>
        <end position="136"/>
    </location>
</feature>
<organism evidence="2 3">
    <name type="scientific">Prescottella soli</name>
    <dbReference type="NCBI Taxonomy" id="1543852"/>
    <lineage>
        <taxon>Bacteria</taxon>
        <taxon>Bacillati</taxon>
        <taxon>Actinomycetota</taxon>
        <taxon>Actinomycetes</taxon>
        <taxon>Mycobacteriales</taxon>
        <taxon>Nocardiaceae</taxon>
        <taxon>Prescottella</taxon>
    </lineage>
</organism>